<dbReference type="RefSeq" id="WP_132611591.1">
    <property type="nucleotide sequence ID" value="NZ_SMKQ01000024.1"/>
</dbReference>
<dbReference type="EMBL" id="SMKQ01000024">
    <property type="protein sequence ID" value="TDD50852.1"/>
    <property type="molecule type" value="Genomic_DNA"/>
</dbReference>
<dbReference type="Gene3D" id="2.40.50.120">
    <property type="match status" value="1"/>
</dbReference>
<dbReference type="InterPro" id="IPR008993">
    <property type="entry name" value="TIMP-like_OB-fold"/>
</dbReference>
<sequence>MDEPMLNGGSLTARLRTDHVYKGERKAEFEVFTKAQGAACGYEFVKGARYLVFAGAQSSGLSTTLCSGNRLLPAGDRPLRLSDRTQGVEPLTRELIAALGTPARAPGLPARANHEPAPISDWAGPTVIATVMGAIVLSGIAWTRKLSQPGHGQSAPETRPTR</sequence>
<protein>
    <recommendedName>
        <fullName evidence="3">Tissue inhibitor of metalloproteinase</fullName>
    </recommendedName>
</protein>
<accession>A0A4R4Z461</accession>
<dbReference type="SUPFAM" id="SSF50242">
    <property type="entry name" value="TIMP-like"/>
    <property type="match status" value="1"/>
</dbReference>
<name>A0A4R4Z461_9ACTN</name>
<evidence type="ECO:0000313" key="2">
    <source>
        <dbReference type="Proteomes" id="UP000295302"/>
    </source>
</evidence>
<evidence type="ECO:0000313" key="1">
    <source>
        <dbReference type="EMBL" id="TDD50852.1"/>
    </source>
</evidence>
<dbReference type="OrthoDB" id="5195572at2"/>
<gene>
    <name evidence="1" type="ORF">E1286_11685</name>
</gene>
<dbReference type="Proteomes" id="UP000295302">
    <property type="component" value="Unassembled WGS sequence"/>
</dbReference>
<dbReference type="AlphaFoldDB" id="A0A4R4Z461"/>
<organism evidence="1 2">
    <name type="scientific">Nonomuraea terrae</name>
    <dbReference type="NCBI Taxonomy" id="2530383"/>
    <lineage>
        <taxon>Bacteria</taxon>
        <taxon>Bacillati</taxon>
        <taxon>Actinomycetota</taxon>
        <taxon>Actinomycetes</taxon>
        <taxon>Streptosporangiales</taxon>
        <taxon>Streptosporangiaceae</taxon>
        <taxon>Nonomuraea</taxon>
    </lineage>
</organism>
<proteinExistence type="predicted"/>
<comment type="caution">
    <text evidence="1">The sequence shown here is derived from an EMBL/GenBank/DDBJ whole genome shotgun (WGS) entry which is preliminary data.</text>
</comment>
<evidence type="ECO:0008006" key="3">
    <source>
        <dbReference type="Google" id="ProtNLM"/>
    </source>
</evidence>
<reference evidence="1 2" key="1">
    <citation type="submission" date="2019-03" db="EMBL/GenBank/DDBJ databases">
        <title>Draft genome sequences of novel Actinobacteria.</title>
        <authorList>
            <person name="Sahin N."/>
            <person name="Ay H."/>
            <person name="Saygin H."/>
        </authorList>
    </citation>
    <scope>NUCLEOTIDE SEQUENCE [LARGE SCALE GENOMIC DNA]</scope>
    <source>
        <strain evidence="1 2">CH32</strain>
    </source>
</reference>
<keyword evidence="2" id="KW-1185">Reference proteome</keyword>